<organism evidence="1 2">
    <name type="scientific">Algoriphagus marincola HL-49</name>
    <dbReference type="NCBI Taxonomy" id="1305737"/>
    <lineage>
        <taxon>Bacteria</taxon>
        <taxon>Pseudomonadati</taxon>
        <taxon>Bacteroidota</taxon>
        <taxon>Cytophagia</taxon>
        <taxon>Cytophagales</taxon>
        <taxon>Cyclobacteriaceae</taxon>
        <taxon>Algoriphagus</taxon>
    </lineage>
</organism>
<accession>A0A0P7XQS9</accession>
<dbReference type="OrthoDB" id="1358957at2"/>
<gene>
    <name evidence="1" type="ORF">HLUCCX10_03230</name>
</gene>
<name>A0A0P7XQS9_9BACT</name>
<dbReference type="EMBL" id="LJXT01000012">
    <property type="protein sequence ID" value="KPQ19312.1"/>
    <property type="molecule type" value="Genomic_DNA"/>
</dbReference>
<proteinExistence type="predicted"/>
<dbReference type="PATRIC" id="fig|1305737.6.peg.1322"/>
<dbReference type="STRING" id="1305737.GCA_000526355_02645"/>
<reference evidence="1 2" key="1">
    <citation type="submission" date="2015-09" db="EMBL/GenBank/DDBJ databases">
        <title>Identification and resolution of microdiversity through metagenomic sequencing of parallel consortia.</title>
        <authorList>
            <person name="Nelson W.C."/>
            <person name="Romine M.F."/>
            <person name="Lindemann S.R."/>
        </authorList>
    </citation>
    <scope>NUCLEOTIDE SEQUENCE [LARGE SCALE GENOMIC DNA]</scope>
    <source>
        <strain evidence="1">HL-49</strain>
    </source>
</reference>
<dbReference type="Proteomes" id="UP000050421">
    <property type="component" value="Unassembled WGS sequence"/>
</dbReference>
<dbReference type="AlphaFoldDB" id="A0A0P7XQS9"/>
<comment type="caution">
    <text evidence="1">The sequence shown here is derived from an EMBL/GenBank/DDBJ whole genome shotgun (WGS) entry which is preliminary data.</text>
</comment>
<protein>
    <submittedName>
        <fullName evidence="1">Uncharacterized protein</fullName>
    </submittedName>
</protein>
<evidence type="ECO:0000313" key="2">
    <source>
        <dbReference type="Proteomes" id="UP000050421"/>
    </source>
</evidence>
<evidence type="ECO:0000313" key="1">
    <source>
        <dbReference type="EMBL" id="KPQ19312.1"/>
    </source>
</evidence>
<sequence>MQPKSWPSLEEWVESEQDLKQKITELYESDLSPRAQAMEALSYLAERFQLPLTPLDIKDRDWEDAGDSWYQPISVFEQVAQLKFVEPENNDPRYLVLNSAYLIHHKLVIDMSQELGQFLGDEELQGFGYKGEGVLDAELIPVRMGESWSELDCKYFVKKSFQ</sequence>